<evidence type="ECO:0000313" key="1">
    <source>
        <dbReference type="EMBL" id="CUO09051.1"/>
    </source>
</evidence>
<dbReference type="AlphaFoldDB" id="A0A174C6B0"/>
<dbReference type="EMBL" id="CYZA01000010">
    <property type="protein sequence ID" value="CUO09051.1"/>
    <property type="molecule type" value="Genomic_DNA"/>
</dbReference>
<proteinExistence type="predicted"/>
<accession>A0A174C6B0</accession>
<reference evidence="1 2" key="1">
    <citation type="submission" date="2015-09" db="EMBL/GenBank/DDBJ databases">
        <authorList>
            <consortium name="Pathogen Informatics"/>
        </authorList>
    </citation>
    <scope>NUCLEOTIDE SEQUENCE [LARGE SCALE GENOMIC DNA]</scope>
    <source>
        <strain evidence="1 2">2789STDY5608838</strain>
    </source>
</reference>
<organism evidence="1 2">
    <name type="scientific">Blautia obeum</name>
    <dbReference type="NCBI Taxonomy" id="40520"/>
    <lineage>
        <taxon>Bacteria</taxon>
        <taxon>Bacillati</taxon>
        <taxon>Bacillota</taxon>
        <taxon>Clostridia</taxon>
        <taxon>Lachnospirales</taxon>
        <taxon>Lachnospiraceae</taxon>
        <taxon>Blautia</taxon>
    </lineage>
</organism>
<name>A0A174C6B0_9FIRM</name>
<evidence type="ECO:0000313" key="2">
    <source>
        <dbReference type="Proteomes" id="UP000095447"/>
    </source>
</evidence>
<dbReference type="Proteomes" id="UP000095447">
    <property type="component" value="Unassembled WGS sequence"/>
</dbReference>
<gene>
    <name evidence="1" type="ORF">ERS852395_02056</name>
</gene>
<protein>
    <submittedName>
        <fullName evidence="1">Uncharacterized protein</fullName>
    </submittedName>
</protein>
<dbReference type="RefSeq" id="WP_055053561.1">
    <property type="nucleotide sequence ID" value="NZ_CYZA01000010.1"/>
</dbReference>
<sequence>MKRMNKDGVLLCELQATAFEKSIDKMESSSEIFIRRFMRSRIAKRLDDGSVLESNIQAEDILQLVNEEYGFSNYGSVKYTRNEMYWIGYIYRYFVITYELTSMQVYKIVKPKELKGLFLPYHTMDPSQAIERILEAKSLFTDEKMELERQYEIFKRIRNKKI</sequence>